<dbReference type="InterPro" id="IPR050450">
    <property type="entry name" value="COX15/CtaA_HemeA_synthase"/>
</dbReference>
<evidence type="ECO:0000256" key="2">
    <source>
        <dbReference type="ARBA" id="ARBA00022475"/>
    </source>
</evidence>
<name>A0ABV5IJ72_9ACTN</name>
<keyword evidence="8" id="KW-0350">Heme biosynthesis</keyword>
<keyword evidence="10" id="KW-1015">Disulfide bond</keyword>
<evidence type="ECO:0000256" key="10">
    <source>
        <dbReference type="ARBA" id="ARBA00023157"/>
    </source>
</evidence>
<evidence type="ECO:0000256" key="8">
    <source>
        <dbReference type="ARBA" id="ARBA00023133"/>
    </source>
</evidence>
<reference evidence="13 14" key="1">
    <citation type="submission" date="2024-09" db="EMBL/GenBank/DDBJ databases">
        <authorList>
            <person name="Sun Q."/>
            <person name="Mori K."/>
        </authorList>
    </citation>
    <scope>NUCLEOTIDE SEQUENCE [LARGE SCALE GENOMIC DNA]</scope>
    <source>
        <strain evidence="13 14">CCM 3426</strain>
    </source>
</reference>
<dbReference type="PANTHER" id="PTHR35457">
    <property type="entry name" value="HEME A SYNTHASE"/>
    <property type="match status" value="1"/>
</dbReference>
<feature type="transmembrane region" description="Helical" evidence="12">
    <location>
        <begin position="133"/>
        <end position="153"/>
    </location>
</feature>
<keyword evidence="9 12" id="KW-0472">Membrane</keyword>
<keyword evidence="5 12" id="KW-1133">Transmembrane helix</keyword>
<dbReference type="InterPro" id="IPR003780">
    <property type="entry name" value="COX15/CtaA_fam"/>
</dbReference>
<accession>A0ABV5IJ72</accession>
<evidence type="ECO:0000313" key="13">
    <source>
        <dbReference type="EMBL" id="MFB9204589.1"/>
    </source>
</evidence>
<keyword evidence="7" id="KW-0408">Iron</keyword>
<dbReference type="PANTHER" id="PTHR35457:SF1">
    <property type="entry name" value="HEME A SYNTHASE"/>
    <property type="match status" value="1"/>
</dbReference>
<evidence type="ECO:0000256" key="1">
    <source>
        <dbReference type="ARBA" id="ARBA00004141"/>
    </source>
</evidence>
<evidence type="ECO:0000256" key="12">
    <source>
        <dbReference type="SAM" id="Phobius"/>
    </source>
</evidence>
<evidence type="ECO:0000256" key="3">
    <source>
        <dbReference type="ARBA" id="ARBA00022692"/>
    </source>
</evidence>
<evidence type="ECO:0000256" key="11">
    <source>
        <dbReference type="ARBA" id="ARBA00023444"/>
    </source>
</evidence>
<evidence type="ECO:0000256" key="4">
    <source>
        <dbReference type="ARBA" id="ARBA00022723"/>
    </source>
</evidence>
<feature type="transmembrane region" description="Helical" evidence="12">
    <location>
        <begin position="173"/>
        <end position="193"/>
    </location>
</feature>
<gene>
    <name evidence="13" type="ORF">ACFFV7_25580</name>
</gene>
<feature type="transmembrane region" description="Helical" evidence="12">
    <location>
        <begin position="108"/>
        <end position="127"/>
    </location>
</feature>
<keyword evidence="2" id="KW-1003">Cell membrane</keyword>
<keyword evidence="14" id="KW-1185">Reference proteome</keyword>
<comment type="subcellular location">
    <subcellularLocation>
        <location evidence="1">Membrane</location>
        <topology evidence="1">Multi-pass membrane protein</topology>
    </subcellularLocation>
</comment>
<keyword evidence="6" id="KW-0560">Oxidoreductase</keyword>
<dbReference type="RefSeq" id="WP_189652609.1">
    <property type="nucleotide sequence ID" value="NZ_BMRC01000029.1"/>
</dbReference>
<sequence length="314" mass="33561">MTTPFQWLAARVGFERGALRLAASAALATSLMIIVTGGVVRLTGSGLGCDGWPRCSDNGFAATPELGVHGAIEFSNRVLSGVVCVAVGWLIVVSRLQRRSVPALTRWGWVQFWIVILNAVVGGLTVWARLSPYLVAAHFLAAMLFLTATTVVWHKTRLLDRPARPLAAPVGRLPVALLATVAVLVVFGTIVTGTGPHAGDSSDVPRMPFNWTVMTWLHGAAATLAFGLAVALWLRTRRDPRSAAHRRTTLFLVALLAQGLVGLTQVATDLAEVVILAHLLGSAFVWVGAVRVLLDTRTPADVGETQLRLVHALR</sequence>
<comment type="caution">
    <text evidence="13">The sequence shown here is derived from an EMBL/GenBank/DDBJ whole genome shotgun (WGS) entry which is preliminary data.</text>
</comment>
<dbReference type="EMBL" id="JBHMEI010000018">
    <property type="protein sequence ID" value="MFB9204589.1"/>
    <property type="molecule type" value="Genomic_DNA"/>
</dbReference>
<dbReference type="Pfam" id="PF02628">
    <property type="entry name" value="COX15-CtaA"/>
    <property type="match status" value="1"/>
</dbReference>
<feature type="transmembrane region" description="Helical" evidence="12">
    <location>
        <begin position="21"/>
        <end position="40"/>
    </location>
</feature>
<keyword evidence="4" id="KW-0479">Metal-binding</keyword>
<evidence type="ECO:0000256" key="5">
    <source>
        <dbReference type="ARBA" id="ARBA00022989"/>
    </source>
</evidence>
<comment type="pathway">
    <text evidence="11">Porphyrin-containing compound metabolism.</text>
</comment>
<feature type="transmembrane region" description="Helical" evidence="12">
    <location>
        <begin position="248"/>
        <end position="267"/>
    </location>
</feature>
<protein>
    <submittedName>
        <fullName evidence="13">Heme A synthase</fullName>
    </submittedName>
</protein>
<feature type="transmembrane region" description="Helical" evidence="12">
    <location>
        <begin position="273"/>
        <end position="294"/>
    </location>
</feature>
<evidence type="ECO:0000256" key="6">
    <source>
        <dbReference type="ARBA" id="ARBA00023002"/>
    </source>
</evidence>
<evidence type="ECO:0000256" key="9">
    <source>
        <dbReference type="ARBA" id="ARBA00023136"/>
    </source>
</evidence>
<evidence type="ECO:0000256" key="7">
    <source>
        <dbReference type="ARBA" id="ARBA00023004"/>
    </source>
</evidence>
<feature type="transmembrane region" description="Helical" evidence="12">
    <location>
        <begin position="213"/>
        <end position="236"/>
    </location>
</feature>
<dbReference type="Proteomes" id="UP001589647">
    <property type="component" value="Unassembled WGS sequence"/>
</dbReference>
<proteinExistence type="predicted"/>
<evidence type="ECO:0000313" key="14">
    <source>
        <dbReference type="Proteomes" id="UP001589647"/>
    </source>
</evidence>
<keyword evidence="3 12" id="KW-0812">Transmembrane</keyword>
<organism evidence="13 14">
    <name type="scientific">Nonomuraea spiralis</name>
    <dbReference type="NCBI Taxonomy" id="46182"/>
    <lineage>
        <taxon>Bacteria</taxon>
        <taxon>Bacillati</taxon>
        <taxon>Actinomycetota</taxon>
        <taxon>Actinomycetes</taxon>
        <taxon>Streptosporangiales</taxon>
        <taxon>Streptosporangiaceae</taxon>
        <taxon>Nonomuraea</taxon>
    </lineage>
</organism>
<feature type="transmembrane region" description="Helical" evidence="12">
    <location>
        <begin position="78"/>
        <end position="96"/>
    </location>
</feature>